<protein>
    <submittedName>
        <fullName evidence="2">Uncharacterized protein</fullName>
    </submittedName>
</protein>
<reference evidence="2 3" key="1">
    <citation type="submission" date="2021-08" db="EMBL/GenBank/DDBJ databases">
        <title>Collinsella faecalis sp. nov. isolated from swine faeces.</title>
        <authorList>
            <person name="Oh B.S."/>
            <person name="Lee J.H."/>
        </authorList>
    </citation>
    <scope>NUCLEOTIDE SEQUENCE [LARGE SCALE GENOMIC DNA]</scope>
    <source>
        <strain evidence="2 3">AGMB00827</strain>
    </source>
</reference>
<evidence type="ECO:0000313" key="2">
    <source>
        <dbReference type="EMBL" id="MBY4798358.1"/>
    </source>
</evidence>
<accession>A0ABS7MM27</accession>
<keyword evidence="3" id="KW-1185">Reference proteome</keyword>
<dbReference type="EMBL" id="JAIMFO010000010">
    <property type="protein sequence ID" value="MBY4798358.1"/>
    <property type="molecule type" value="Genomic_DNA"/>
</dbReference>
<name>A0ABS7MM27_9ACTN</name>
<organism evidence="2 3">
    <name type="scientific">Collinsella ureilytica</name>
    <dbReference type="NCBI Taxonomy" id="2869515"/>
    <lineage>
        <taxon>Bacteria</taxon>
        <taxon>Bacillati</taxon>
        <taxon>Actinomycetota</taxon>
        <taxon>Coriobacteriia</taxon>
        <taxon>Coriobacteriales</taxon>
        <taxon>Coriobacteriaceae</taxon>
        <taxon>Collinsella</taxon>
    </lineage>
</organism>
<dbReference type="Proteomes" id="UP000700908">
    <property type="component" value="Unassembled WGS sequence"/>
</dbReference>
<dbReference type="RefSeq" id="WP_222200082.1">
    <property type="nucleotide sequence ID" value="NZ_JAIMFO010000010.1"/>
</dbReference>
<sequence length="56" mass="5993">MEKPEEFVSPPAPTGTTEEGRMGQLTSALLALTENINVLVKGIAAAENVELPRKDK</sequence>
<evidence type="ECO:0000256" key="1">
    <source>
        <dbReference type="SAM" id="MobiDB-lite"/>
    </source>
</evidence>
<comment type="caution">
    <text evidence="2">The sequence shown here is derived from an EMBL/GenBank/DDBJ whole genome shotgun (WGS) entry which is preliminary data.</text>
</comment>
<feature type="region of interest" description="Disordered" evidence="1">
    <location>
        <begin position="1"/>
        <end position="21"/>
    </location>
</feature>
<evidence type="ECO:0000313" key="3">
    <source>
        <dbReference type="Proteomes" id="UP000700908"/>
    </source>
</evidence>
<proteinExistence type="predicted"/>
<gene>
    <name evidence="2" type="ORF">K6V98_08365</name>
</gene>